<dbReference type="Pfam" id="PF19867">
    <property type="entry name" value="DUF6340"/>
    <property type="match status" value="1"/>
</dbReference>
<dbReference type="PROSITE" id="PS51257">
    <property type="entry name" value="PROKAR_LIPOPROTEIN"/>
    <property type="match status" value="1"/>
</dbReference>
<dbReference type="EMBL" id="WXYO01000006">
    <property type="protein sequence ID" value="NAS13167.1"/>
    <property type="molecule type" value="Genomic_DNA"/>
</dbReference>
<dbReference type="Proteomes" id="UP000475249">
    <property type="component" value="Unassembled WGS sequence"/>
</dbReference>
<evidence type="ECO:0000313" key="1">
    <source>
        <dbReference type="EMBL" id="NAS13167.1"/>
    </source>
</evidence>
<gene>
    <name evidence="1" type="ORF">GTQ38_14215</name>
</gene>
<comment type="caution">
    <text evidence="1">The sequence shown here is derived from an EMBL/GenBank/DDBJ whole genome shotgun (WGS) entry which is preliminary data.</text>
</comment>
<protein>
    <submittedName>
        <fullName evidence="1">Uncharacterized protein</fullName>
    </submittedName>
</protein>
<organism evidence="1 2">
    <name type="scientific">Poritiphilus flavus</name>
    <dbReference type="NCBI Taxonomy" id="2697053"/>
    <lineage>
        <taxon>Bacteria</taxon>
        <taxon>Pseudomonadati</taxon>
        <taxon>Bacteroidota</taxon>
        <taxon>Flavobacteriia</taxon>
        <taxon>Flavobacteriales</taxon>
        <taxon>Flavobacteriaceae</taxon>
        <taxon>Poritiphilus</taxon>
    </lineage>
</organism>
<dbReference type="RefSeq" id="WP_161436208.1">
    <property type="nucleotide sequence ID" value="NZ_WXYO01000006.1"/>
</dbReference>
<sequence>MRKPLFHFLIGIFCLGISSCGTTNQVAINTLEPAAVELSKDIRRIGIVKTKSSVQNLRDLKGLGKAIANEDASLSEVGQEAALNGLLEELMADSRFDSVILLKNEADLTYGNAGTPSEVSWTAIQKLCETHKLDAIFSLAYYQTNTQYSLKKTKMARADMIRREAEVKGHEINLETLIENGWRIYDPFSREVLDEFVFREELKTSARGTSPLRALMALNDRKDSLVFKSKTAGHAYGARLQPNEHTVYRKYHVKGSDNLAMAESHIADENWDSAVALWQRDTNHEKDKVRAMTCYNLAVFSELTGNLEEALSWAYKSDEHQHSKETGEYIETLKLRIAKDQLARKQLAELGR</sequence>
<dbReference type="AlphaFoldDB" id="A0A6L9EEL5"/>
<keyword evidence="2" id="KW-1185">Reference proteome</keyword>
<evidence type="ECO:0000313" key="2">
    <source>
        <dbReference type="Proteomes" id="UP000475249"/>
    </source>
</evidence>
<dbReference type="InterPro" id="IPR045921">
    <property type="entry name" value="DUF6340"/>
</dbReference>
<name>A0A6L9EEL5_9FLAO</name>
<reference evidence="1 2" key="1">
    <citation type="submission" date="2020-01" db="EMBL/GenBank/DDBJ databases">
        <title>Bacteria diversity of Porities sp.</title>
        <authorList>
            <person name="Wang G."/>
        </authorList>
    </citation>
    <scope>NUCLEOTIDE SEQUENCE [LARGE SCALE GENOMIC DNA]</scope>
    <source>
        <strain evidence="1 2">R33</strain>
    </source>
</reference>
<accession>A0A6L9EEL5</accession>
<proteinExistence type="predicted"/>